<evidence type="ECO:0000256" key="1">
    <source>
        <dbReference type="SAM" id="MobiDB-lite"/>
    </source>
</evidence>
<evidence type="ECO:0000313" key="2">
    <source>
        <dbReference type="EMBL" id="EDV36717.2"/>
    </source>
</evidence>
<dbReference type="OrthoDB" id="7872350at2759"/>
<dbReference type="InParanoid" id="B3MG22"/>
<dbReference type="FunCoup" id="B3MG22">
    <property type="interactions" value="4"/>
</dbReference>
<name>B3MG22_DROAN</name>
<dbReference type="STRING" id="7217.B3MG22"/>
<dbReference type="GO" id="GO:0000122">
    <property type="term" value="P:negative regulation of transcription by RNA polymerase II"/>
    <property type="evidence" value="ECO:0007669"/>
    <property type="project" value="EnsemblMetazoa"/>
</dbReference>
<feature type="compositionally biased region" description="Basic and acidic residues" evidence="1">
    <location>
        <begin position="100"/>
        <end position="109"/>
    </location>
</feature>
<dbReference type="Pfam" id="PF10044">
    <property type="entry name" value="LIN52"/>
    <property type="match status" value="1"/>
</dbReference>
<dbReference type="GO" id="GO:0044877">
    <property type="term" value="F:protein-containing complex binding"/>
    <property type="evidence" value="ECO:0007669"/>
    <property type="project" value="EnsemblMetazoa"/>
</dbReference>
<keyword evidence="3" id="KW-1185">Reference proteome</keyword>
<dbReference type="GO" id="GO:0000785">
    <property type="term" value="C:chromatin"/>
    <property type="evidence" value="ECO:0007669"/>
    <property type="project" value="EnsemblMetazoa"/>
</dbReference>
<organism evidence="2 3">
    <name type="scientific">Drosophila ananassae</name>
    <name type="common">Fruit fly</name>
    <dbReference type="NCBI Taxonomy" id="7217"/>
    <lineage>
        <taxon>Eukaryota</taxon>
        <taxon>Metazoa</taxon>
        <taxon>Ecdysozoa</taxon>
        <taxon>Arthropoda</taxon>
        <taxon>Hexapoda</taxon>
        <taxon>Insecta</taxon>
        <taxon>Pterygota</taxon>
        <taxon>Neoptera</taxon>
        <taxon>Endopterygota</taxon>
        <taxon>Diptera</taxon>
        <taxon>Brachycera</taxon>
        <taxon>Muscomorpha</taxon>
        <taxon>Ephydroidea</taxon>
        <taxon>Drosophilidae</taxon>
        <taxon>Drosophila</taxon>
        <taxon>Sophophora</taxon>
    </lineage>
</organism>
<dbReference type="GeneID" id="6494670"/>
<accession>B3MG22</accession>
<proteinExistence type="predicted"/>
<feature type="compositionally biased region" description="Basic and acidic residues" evidence="1">
    <location>
        <begin position="70"/>
        <end position="80"/>
    </location>
</feature>
<dbReference type="GO" id="GO:0070176">
    <property type="term" value="C:DRM complex"/>
    <property type="evidence" value="ECO:0007669"/>
    <property type="project" value="InterPro"/>
</dbReference>
<dbReference type="KEGG" id="dan:6494670"/>
<dbReference type="EMBL" id="CH902619">
    <property type="protein sequence ID" value="EDV36717.2"/>
    <property type="molecule type" value="Genomic_DNA"/>
</dbReference>
<reference evidence="2 3" key="1">
    <citation type="journal article" date="2007" name="Nature">
        <title>Evolution of genes and genomes on the Drosophila phylogeny.</title>
        <authorList>
            <consortium name="Drosophila 12 Genomes Consortium"/>
            <person name="Clark A.G."/>
            <person name="Eisen M.B."/>
            <person name="Smith D.R."/>
            <person name="Bergman C.M."/>
            <person name="Oliver B."/>
            <person name="Markow T.A."/>
            <person name="Kaufman T.C."/>
            <person name="Kellis M."/>
            <person name="Gelbart W."/>
            <person name="Iyer V.N."/>
            <person name="Pollard D.A."/>
            <person name="Sackton T.B."/>
            <person name="Larracuente A.M."/>
            <person name="Singh N.D."/>
            <person name="Abad J.P."/>
            <person name="Abt D.N."/>
            <person name="Adryan B."/>
            <person name="Aguade M."/>
            <person name="Akashi H."/>
            <person name="Anderson W.W."/>
            <person name="Aquadro C.F."/>
            <person name="Ardell D.H."/>
            <person name="Arguello R."/>
            <person name="Artieri C.G."/>
            <person name="Barbash D.A."/>
            <person name="Barker D."/>
            <person name="Barsanti P."/>
            <person name="Batterham P."/>
            <person name="Batzoglou S."/>
            <person name="Begun D."/>
            <person name="Bhutkar A."/>
            <person name="Blanco E."/>
            <person name="Bosak S.A."/>
            <person name="Bradley R.K."/>
            <person name="Brand A.D."/>
            <person name="Brent M.R."/>
            <person name="Brooks A.N."/>
            <person name="Brown R.H."/>
            <person name="Butlin R.K."/>
            <person name="Caggese C."/>
            <person name="Calvi B.R."/>
            <person name="Bernardo de Carvalho A."/>
            <person name="Caspi A."/>
            <person name="Castrezana S."/>
            <person name="Celniker S.E."/>
            <person name="Chang J.L."/>
            <person name="Chapple C."/>
            <person name="Chatterji S."/>
            <person name="Chinwalla A."/>
            <person name="Civetta A."/>
            <person name="Clifton S.W."/>
            <person name="Comeron J.M."/>
            <person name="Costello J.C."/>
            <person name="Coyne J.A."/>
            <person name="Daub J."/>
            <person name="David R.G."/>
            <person name="Delcher A.L."/>
            <person name="Delehaunty K."/>
            <person name="Do C.B."/>
            <person name="Ebling H."/>
            <person name="Edwards K."/>
            <person name="Eickbush T."/>
            <person name="Evans J.D."/>
            <person name="Filipski A."/>
            <person name="Findeiss S."/>
            <person name="Freyhult E."/>
            <person name="Fulton L."/>
            <person name="Fulton R."/>
            <person name="Garcia A.C."/>
            <person name="Gardiner A."/>
            <person name="Garfield D.A."/>
            <person name="Garvin B.E."/>
            <person name="Gibson G."/>
            <person name="Gilbert D."/>
            <person name="Gnerre S."/>
            <person name="Godfrey J."/>
            <person name="Good R."/>
            <person name="Gotea V."/>
            <person name="Gravely B."/>
            <person name="Greenberg A.J."/>
            <person name="Griffiths-Jones S."/>
            <person name="Gross S."/>
            <person name="Guigo R."/>
            <person name="Gustafson E.A."/>
            <person name="Haerty W."/>
            <person name="Hahn M.W."/>
            <person name="Halligan D.L."/>
            <person name="Halpern A.L."/>
            <person name="Halter G.M."/>
            <person name="Han M.V."/>
            <person name="Heger A."/>
            <person name="Hillier L."/>
            <person name="Hinrichs A.S."/>
            <person name="Holmes I."/>
            <person name="Hoskins R.A."/>
            <person name="Hubisz M.J."/>
            <person name="Hultmark D."/>
            <person name="Huntley M.A."/>
            <person name="Jaffe D.B."/>
            <person name="Jagadeeshan S."/>
            <person name="Jeck W.R."/>
            <person name="Johnson J."/>
            <person name="Jones C.D."/>
            <person name="Jordan W.C."/>
            <person name="Karpen G.H."/>
            <person name="Kataoka E."/>
            <person name="Keightley P.D."/>
            <person name="Kheradpour P."/>
            <person name="Kirkness E.F."/>
            <person name="Koerich L.B."/>
            <person name="Kristiansen K."/>
            <person name="Kudrna D."/>
            <person name="Kulathinal R.J."/>
            <person name="Kumar S."/>
            <person name="Kwok R."/>
            <person name="Lander E."/>
            <person name="Langley C.H."/>
            <person name="Lapoint R."/>
            <person name="Lazzaro B.P."/>
            <person name="Lee S.J."/>
            <person name="Levesque L."/>
            <person name="Li R."/>
            <person name="Lin C.F."/>
            <person name="Lin M.F."/>
            <person name="Lindblad-Toh K."/>
            <person name="Llopart A."/>
            <person name="Long M."/>
            <person name="Low L."/>
            <person name="Lozovsky E."/>
            <person name="Lu J."/>
            <person name="Luo M."/>
            <person name="Machado C.A."/>
            <person name="Makalowski W."/>
            <person name="Marzo M."/>
            <person name="Matsuda M."/>
            <person name="Matzkin L."/>
            <person name="McAllister B."/>
            <person name="McBride C.S."/>
            <person name="McKernan B."/>
            <person name="McKernan K."/>
            <person name="Mendez-Lago M."/>
            <person name="Minx P."/>
            <person name="Mollenhauer M.U."/>
            <person name="Montooth K."/>
            <person name="Mount S.M."/>
            <person name="Mu X."/>
            <person name="Myers E."/>
            <person name="Negre B."/>
            <person name="Newfeld S."/>
            <person name="Nielsen R."/>
            <person name="Noor M.A."/>
            <person name="O'Grady P."/>
            <person name="Pachter L."/>
            <person name="Papaceit M."/>
            <person name="Parisi M.J."/>
            <person name="Parisi M."/>
            <person name="Parts L."/>
            <person name="Pedersen J.S."/>
            <person name="Pesole G."/>
            <person name="Phillippy A.M."/>
            <person name="Ponting C.P."/>
            <person name="Pop M."/>
            <person name="Porcelli D."/>
            <person name="Powell J.R."/>
            <person name="Prohaska S."/>
            <person name="Pruitt K."/>
            <person name="Puig M."/>
            <person name="Quesneville H."/>
            <person name="Ram K.R."/>
            <person name="Rand D."/>
            <person name="Rasmussen M.D."/>
            <person name="Reed L.K."/>
            <person name="Reenan R."/>
            <person name="Reily A."/>
            <person name="Remington K.A."/>
            <person name="Rieger T.T."/>
            <person name="Ritchie M.G."/>
            <person name="Robin C."/>
            <person name="Rogers Y.H."/>
            <person name="Rohde C."/>
            <person name="Rozas J."/>
            <person name="Rubenfield M.J."/>
            <person name="Ruiz A."/>
            <person name="Russo S."/>
            <person name="Salzberg S.L."/>
            <person name="Sanchez-Gracia A."/>
            <person name="Saranga D.J."/>
            <person name="Sato H."/>
            <person name="Schaeffer S.W."/>
            <person name="Schatz M.C."/>
            <person name="Schlenke T."/>
            <person name="Schwartz R."/>
            <person name="Segarra C."/>
            <person name="Singh R.S."/>
            <person name="Sirot L."/>
            <person name="Sirota M."/>
            <person name="Sisneros N.B."/>
            <person name="Smith C.D."/>
            <person name="Smith T.F."/>
            <person name="Spieth J."/>
            <person name="Stage D.E."/>
            <person name="Stark A."/>
            <person name="Stephan W."/>
            <person name="Strausberg R.L."/>
            <person name="Strempel S."/>
            <person name="Sturgill D."/>
            <person name="Sutton G."/>
            <person name="Sutton G.G."/>
            <person name="Tao W."/>
            <person name="Teichmann S."/>
            <person name="Tobari Y.N."/>
            <person name="Tomimura Y."/>
            <person name="Tsolas J.M."/>
            <person name="Valente V.L."/>
            <person name="Venter E."/>
            <person name="Venter J.C."/>
            <person name="Vicario S."/>
            <person name="Vieira F.G."/>
            <person name="Vilella A.J."/>
            <person name="Villasante A."/>
            <person name="Walenz B."/>
            <person name="Wang J."/>
            <person name="Wasserman M."/>
            <person name="Watts T."/>
            <person name="Wilson D."/>
            <person name="Wilson R.K."/>
            <person name="Wing R.A."/>
            <person name="Wolfner M.F."/>
            <person name="Wong A."/>
            <person name="Wong G.K."/>
            <person name="Wu C.I."/>
            <person name="Wu G."/>
            <person name="Yamamoto D."/>
            <person name="Yang H.P."/>
            <person name="Yang S.P."/>
            <person name="Yorke J.A."/>
            <person name="Yoshida K."/>
            <person name="Zdobnov E."/>
            <person name="Zhang P."/>
            <person name="Zhang Y."/>
            <person name="Zimin A.V."/>
            <person name="Baldwin J."/>
            <person name="Abdouelleil A."/>
            <person name="Abdulkadir J."/>
            <person name="Abebe A."/>
            <person name="Abera B."/>
            <person name="Abreu J."/>
            <person name="Acer S.C."/>
            <person name="Aftuck L."/>
            <person name="Alexander A."/>
            <person name="An P."/>
            <person name="Anderson E."/>
            <person name="Anderson S."/>
            <person name="Arachi H."/>
            <person name="Azer M."/>
            <person name="Bachantsang P."/>
            <person name="Barry A."/>
            <person name="Bayul T."/>
            <person name="Berlin A."/>
            <person name="Bessette D."/>
            <person name="Bloom T."/>
            <person name="Blye J."/>
            <person name="Boguslavskiy L."/>
            <person name="Bonnet C."/>
            <person name="Boukhgalter B."/>
            <person name="Bourzgui I."/>
            <person name="Brown A."/>
            <person name="Cahill P."/>
            <person name="Channer S."/>
            <person name="Cheshatsang Y."/>
            <person name="Chuda L."/>
            <person name="Citroen M."/>
            <person name="Collymore A."/>
            <person name="Cooke P."/>
            <person name="Costello M."/>
            <person name="D'Aco K."/>
            <person name="Daza R."/>
            <person name="De Haan G."/>
            <person name="DeGray S."/>
            <person name="DeMaso C."/>
            <person name="Dhargay N."/>
            <person name="Dooley K."/>
            <person name="Dooley E."/>
            <person name="Doricent M."/>
            <person name="Dorje P."/>
            <person name="Dorjee K."/>
            <person name="Dupes A."/>
            <person name="Elong R."/>
            <person name="Falk J."/>
            <person name="Farina A."/>
            <person name="Faro S."/>
            <person name="Ferguson D."/>
            <person name="Fisher S."/>
            <person name="Foley C.D."/>
            <person name="Franke A."/>
            <person name="Friedrich D."/>
            <person name="Gadbois L."/>
            <person name="Gearin G."/>
            <person name="Gearin C.R."/>
            <person name="Giannoukos G."/>
            <person name="Goode T."/>
            <person name="Graham J."/>
            <person name="Grandbois E."/>
            <person name="Grewal S."/>
            <person name="Gyaltsen K."/>
            <person name="Hafez N."/>
            <person name="Hagos B."/>
            <person name="Hall J."/>
            <person name="Henson C."/>
            <person name="Hollinger A."/>
            <person name="Honan T."/>
            <person name="Huard M.D."/>
            <person name="Hughes L."/>
            <person name="Hurhula B."/>
            <person name="Husby M.E."/>
            <person name="Kamat A."/>
            <person name="Kanga B."/>
            <person name="Kashin S."/>
            <person name="Khazanovich D."/>
            <person name="Kisner P."/>
            <person name="Lance K."/>
            <person name="Lara M."/>
            <person name="Lee W."/>
            <person name="Lennon N."/>
            <person name="Letendre F."/>
            <person name="LeVine R."/>
            <person name="Lipovsky A."/>
            <person name="Liu X."/>
            <person name="Liu J."/>
            <person name="Liu S."/>
            <person name="Lokyitsang T."/>
            <person name="Lokyitsang Y."/>
            <person name="Lubonja R."/>
            <person name="Lui A."/>
            <person name="MacDonald P."/>
            <person name="Magnisalis V."/>
            <person name="Maru K."/>
            <person name="Matthews C."/>
            <person name="McCusker W."/>
            <person name="McDonough S."/>
            <person name="Mehta T."/>
            <person name="Meldrim J."/>
            <person name="Meneus L."/>
            <person name="Mihai O."/>
            <person name="Mihalev A."/>
            <person name="Mihova T."/>
            <person name="Mittelman R."/>
            <person name="Mlenga V."/>
            <person name="Montmayeur A."/>
            <person name="Mulrain L."/>
            <person name="Navidi A."/>
            <person name="Naylor J."/>
            <person name="Negash T."/>
            <person name="Nguyen T."/>
            <person name="Nguyen N."/>
            <person name="Nicol R."/>
            <person name="Norbu C."/>
            <person name="Norbu N."/>
            <person name="Novod N."/>
            <person name="O'Neill B."/>
            <person name="Osman S."/>
            <person name="Markiewicz E."/>
            <person name="Oyono O.L."/>
            <person name="Patti C."/>
            <person name="Phunkhang P."/>
            <person name="Pierre F."/>
            <person name="Priest M."/>
            <person name="Raghuraman S."/>
            <person name="Rege F."/>
            <person name="Reyes R."/>
            <person name="Rise C."/>
            <person name="Rogov P."/>
            <person name="Ross K."/>
            <person name="Ryan E."/>
            <person name="Settipalli S."/>
            <person name="Shea T."/>
            <person name="Sherpa N."/>
            <person name="Shi L."/>
            <person name="Shih D."/>
            <person name="Sparrow T."/>
            <person name="Spaulding J."/>
            <person name="Stalker J."/>
            <person name="Stange-Thomann N."/>
            <person name="Stavropoulos S."/>
            <person name="Stone C."/>
            <person name="Strader C."/>
            <person name="Tesfaye S."/>
            <person name="Thomson T."/>
            <person name="Thoulutsang Y."/>
            <person name="Thoulutsang D."/>
            <person name="Topham K."/>
            <person name="Topping I."/>
            <person name="Tsamla T."/>
            <person name="Vassiliev H."/>
            <person name="Vo A."/>
            <person name="Wangchuk T."/>
            <person name="Wangdi T."/>
            <person name="Weiand M."/>
            <person name="Wilkinson J."/>
            <person name="Wilson A."/>
            <person name="Yadav S."/>
            <person name="Young G."/>
            <person name="Yu Q."/>
            <person name="Zembek L."/>
            <person name="Zhong D."/>
            <person name="Zimmer A."/>
            <person name="Zwirko Z."/>
            <person name="Jaffe D.B."/>
            <person name="Alvarez P."/>
            <person name="Brockman W."/>
            <person name="Butler J."/>
            <person name="Chin C."/>
            <person name="Gnerre S."/>
            <person name="Grabherr M."/>
            <person name="Kleber M."/>
            <person name="Mauceli E."/>
            <person name="MacCallum I."/>
        </authorList>
    </citation>
    <scope>NUCLEOTIDE SEQUENCE [LARGE SCALE GENOMIC DNA]</scope>
    <source>
        <strain evidence="3">Tucson 14024-0371.13</strain>
    </source>
</reference>
<protein>
    <submittedName>
        <fullName evidence="2">Uncharacterized protein</fullName>
    </submittedName>
</protein>
<dbReference type="Proteomes" id="UP000007801">
    <property type="component" value="Unassembled WGS sequence"/>
</dbReference>
<feature type="region of interest" description="Disordered" evidence="1">
    <location>
        <begin position="45"/>
        <end position="109"/>
    </location>
</feature>
<evidence type="ECO:0000313" key="3">
    <source>
        <dbReference type="Proteomes" id="UP000007801"/>
    </source>
</evidence>
<dbReference type="AlphaFoldDB" id="B3MG22"/>
<dbReference type="GO" id="GO:0007283">
    <property type="term" value="P:spermatogenesis"/>
    <property type="evidence" value="ECO:0007669"/>
    <property type="project" value="EnsemblMetazoa"/>
</dbReference>
<dbReference type="HOGENOM" id="CLU_154820_0_0_1"/>
<dbReference type="InterPro" id="IPR018737">
    <property type="entry name" value="DREAM_LIN52"/>
</dbReference>
<sequence>MTTKRERQQTISKSLRFYKIMERNEKSIKGDYECQEFLALDEPIIYPPEITGKTENTGSSNEESGEETAEEGHQDHKNLDSIETEMDEKCERELEQEEAGVPKRDSEEDLRKMNELSLLSTAAMIAYIQCLESQLFELGQREARELNRSKHLRIFGGTRRRSNK</sequence>
<gene>
    <name evidence="2" type="primary">Dana\GF11808</name>
    <name evidence="2" type="synonym">dana_GLEANR_11835</name>
    <name evidence="2" type="ORF">GF11808</name>
</gene>